<dbReference type="AlphaFoldDB" id="A0A839EN65"/>
<dbReference type="Proteomes" id="UP000549052">
    <property type="component" value="Unassembled WGS sequence"/>
</dbReference>
<proteinExistence type="predicted"/>
<dbReference type="InterPro" id="IPR009671">
    <property type="entry name" value="RraB_dom"/>
</dbReference>
<comment type="caution">
    <text evidence="2">The sequence shown here is derived from an EMBL/GenBank/DDBJ whole genome shotgun (WGS) entry which is preliminary data.</text>
</comment>
<evidence type="ECO:0000259" key="1">
    <source>
        <dbReference type="Pfam" id="PF06877"/>
    </source>
</evidence>
<dbReference type="EMBL" id="JACGXN010000021">
    <property type="protein sequence ID" value="MBA8882033.1"/>
    <property type="molecule type" value="Genomic_DNA"/>
</dbReference>
<evidence type="ECO:0000313" key="2">
    <source>
        <dbReference type="EMBL" id="MBA8882033.1"/>
    </source>
</evidence>
<dbReference type="InterPro" id="IPR036701">
    <property type="entry name" value="RraB-like_sf"/>
</dbReference>
<keyword evidence="3" id="KW-1185">Reference proteome</keyword>
<dbReference type="Pfam" id="PF06877">
    <property type="entry name" value="RraB"/>
    <property type="match status" value="1"/>
</dbReference>
<gene>
    <name evidence="2" type="ORF">FHW16_005781</name>
</gene>
<protein>
    <recommendedName>
        <fullName evidence="1">Regulator of ribonuclease activity B domain-containing protein</fullName>
    </recommendedName>
</protein>
<name>A0A839EN65_9HYPH</name>
<reference evidence="2 3" key="1">
    <citation type="submission" date="2020-07" db="EMBL/GenBank/DDBJ databases">
        <title>Genomic Encyclopedia of Type Strains, Phase IV (KMG-V): Genome sequencing to study the core and pangenomes of soil and plant-associated prokaryotes.</title>
        <authorList>
            <person name="Whitman W."/>
        </authorList>
    </citation>
    <scope>NUCLEOTIDE SEQUENCE [LARGE SCALE GENOMIC DNA]</scope>
    <source>
        <strain evidence="2 3">AN3</strain>
    </source>
</reference>
<dbReference type="Gene3D" id="3.30.70.970">
    <property type="entry name" value="RraB-like"/>
    <property type="match status" value="1"/>
</dbReference>
<dbReference type="SUPFAM" id="SSF89946">
    <property type="entry name" value="Hypothetical protein VC0424"/>
    <property type="match status" value="1"/>
</dbReference>
<organism evidence="2 3">
    <name type="scientific">Phyllobacterium myrsinacearum</name>
    <dbReference type="NCBI Taxonomy" id="28101"/>
    <lineage>
        <taxon>Bacteria</taxon>
        <taxon>Pseudomonadati</taxon>
        <taxon>Pseudomonadota</taxon>
        <taxon>Alphaproteobacteria</taxon>
        <taxon>Hyphomicrobiales</taxon>
        <taxon>Phyllobacteriaceae</taxon>
        <taxon>Phyllobacterium</taxon>
    </lineage>
</organism>
<accession>A0A839EN65</accession>
<sequence>MTKTGLNLVGVIIDPNRLQYETSVDADVIARLHKDGDVSTVIRPVDVDFVGTEDNLLRLARDLRSGEWTVVGIEPYQDSFSLHVRVNMNTEPASVRQLTETALRIEVAYNVRSDGWGTFTMSCERPN</sequence>
<feature type="domain" description="Regulator of ribonuclease activity B" evidence="1">
    <location>
        <begin position="25"/>
        <end position="118"/>
    </location>
</feature>
<evidence type="ECO:0000313" key="3">
    <source>
        <dbReference type="Proteomes" id="UP000549052"/>
    </source>
</evidence>
<dbReference type="RefSeq" id="WP_182552737.1">
    <property type="nucleotide sequence ID" value="NZ_JACGXN010000021.1"/>
</dbReference>